<proteinExistence type="inferred from homology"/>
<dbReference type="AlphaFoldDB" id="A0A1I1RK86"/>
<feature type="transmembrane region" description="Helical" evidence="9">
    <location>
        <begin position="182"/>
        <end position="204"/>
    </location>
</feature>
<comment type="similarity">
    <text evidence="2 9">Belongs to the alanine or glycine:cation symporter (AGCS) (TC 2.A.25) family.</text>
</comment>
<evidence type="ECO:0000256" key="7">
    <source>
        <dbReference type="ARBA" id="ARBA00022989"/>
    </source>
</evidence>
<dbReference type="STRING" id="1123397.SAMN05660831_01489"/>
<accession>A0A1I1RK86</accession>
<dbReference type="PROSITE" id="PS00873">
    <property type="entry name" value="NA_ALANINE_SYMP"/>
    <property type="match status" value="1"/>
</dbReference>
<dbReference type="Gene3D" id="1.20.1740.10">
    <property type="entry name" value="Amino acid/polyamine transporter I"/>
    <property type="match status" value="1"/>
</dbReference>
<evidence type="ECO:0000256" key="1">
    <source>
        <dbReference type="ARBA" id="ARBA00004651"/>
    </source>
</evidence>
<keyword evidence="3 9" id="KW-0813">Transport</keyword>
<dbReference type="OrthoDB" id="9806926at2"/>
<evidence type="ECO:0000256" key="8">
    <source>
        <dbReference type="ARBA" id="ARBA00023136"/>
    </source>
</evidence>
<keyword evidence="7 9" id="KW-1133">Transmembrane helix</keyword>
<dbReference type="PANTHER" id="PTHR30330">
    <property type="entry name" value="AGSS FAMILY TRANSPORTER, SODIUM-ALANINE"/>
    <property type="match status" value="1"/>
</dbReference>
<evidence type="ECO:0000256" key="2">
    <source>
        <dbReference type="ARBA" id="ARBA00009261"/>
    </source>
</evidence>
<feature type="transmembrane region" description="Helical" evidence="9">
    <location>
        <begin position="396"/>
        <end position="415"/>
    </location>
</feature>
<reference evidence="10 11" key="1">
    <citation type="submission" date="2016-10" db="EMBL/GenBank/DDBJ databases">
        <authorList>
            <person name="de Groot N.N."/>
        </authorList>
    </citation>
    <scope>NUCLEOTIDE SEQUENCE [LARGE SCALE GENOMIC DNA]</scope>
    <source>
        <strain evidence="10 11">HL3</strain>
    </source>
</reference>
<dbReference type="EMBL" id="FOMJ01000004">
    <property type="protein sequence ID" value="SFD34736.1"/>
    <property type="molecule type" value="Genomic_DNA"/>
</dbReference>
<feature type="transmembrane region" description="Helical" evidence="9">
    <location>
        <begin position="246"/>
        <end position="269"/>
    </location>
</feature>
<organism evidence="10 11">
    <name type="scientific">Thiohalospira halophila DSM 15071</name>
    <dbReference type="NCBI Taxonomy" id="1123397"/>
    <lineage>
        <taxon>Bacteria</taxon>
        <taxon>Pseudomonadati</taxon>
        <taxon>Pseudomonadota</taxon>
        <taxon>Gammaproteobacteria</taxon>
        <taxon>Thiohalospirales</taxon>
        <taxon>Thiohalospiraceae</taxon>
        <taxon>Thiohalospira</taxon>
    </lineage>
</organism>
<keyword evidence="9" id="KW-0997">Cell inner membrane</keyword>
<evidence type="ECO:0000256" key="5">
    <source>
        <dbReference type="ARBA" id="ARBA00022692"/>
    </source>
</evidence>
<evidence type="ECO:0000256" key="9">
    <source>
        <dbReference type="RuleBase" id="RU363064"/>
    </source>
</evidence>
<dbReference type="NCBIfam" id="TIGR00835">
    <property type="entry name" value="agcS"/>
    <property type="match status" value="1"/>
</dbReference>
<dbReference type="FunFam" id="1.20.1740.10:FF:000004">
    <property type="entry name" value="Sodium:alanine symporter family protein"/>
    <property type="match status" value="1"/>
</dbReference>
<dbReference type="Pfam" id="PF01235">
    <property type="entry name" value="Na_Ala_symp"/>
    <property type="match status" value="1"/>
</dbReference>
<dbReference type="PRINTS" id="PR00175">
    <property type="entry name" value="NAALASMPORT"/>
</dbReference>
<evidence type="ECO:0000256" key="3">
    <source>
        <dbReference type="ARBA" id="ARBA00022448"/>
    </source>
</evidence>
<keyword evidence="4" id="KW-1003">Cell membrane</keyword>
<feature type="transmembrane region" description="Helical" evidence="9">
    <location>
        <begin position="148"/>
        <end position="170"/>
    </location>
</feature>
<dbReference type="GO" id="GO:0005283">
    <property type="term" value="F:amino acid:sodium symporter activity"/>
    <property type="evidence" value="ECO:0007669"/>
    <property type="project" value="InterPro"/>
</dbReference>
<feature type="transmembrane region" description="Helical" evidence="9">
    <location>
        <begin position="216"/>
        <end position="234"/>
    </location>
</feature>
<sequence>MEGIVEFLHQVSSVLWTPVLLLLLLGTGLFLTIGLRFMPLRRIGYGVRMVIAGTRHDQQRGSGDITPFAALMTAQSATIGTGNIAGVATAIHLGGPGAVFWMWMTALVGMATKYAEAVLAVKYREVDERGRYVGGPMYYIRNGLGQRWAWLGGAFAVFATIAAFGIGNTVQSNSVADSLETALAIPTWVTGLVMAGLVLLVILGGIQRIARVAEKLVPVMGLLYIGAALVILALNLEGVPAGLAQIITGAFTGPAATGGAAGAGIMLAVQFGVARGLFSNEAGLGSAPIAHAAAQTDDPVRQGVVGMLGTFIDTLIVCTMTALVIVTTGVWDSGETGAELTTLAFGAGLGMEGAGQLIVAFGMAIFAFSTSLAWAYYAERCVEYLGGVRGLTVFRLIWGVALFIGAVAGLELIWALADVTLALMAMPNLIALLLLAPVVFRITRQYFERVG</sequence>
<evidence type="ECO:0000313" key="10">
    <source>
        <dbReference type="EMBL" id="SFD34736.1"/>
    </source>
</evidence>
<feature type="transmembrane region" description="Helical" evidence="9">
    <location>
        <begin position="357"/>
        <end position="376"/>
    </location>
</feature>
<feature type="transmembrane region" description="Helical" evidence="9">
    <location>
        <begin position="311"/>
        <end position="331"/>
    </location>
</feature>
<feature type="transmembrane region" description="Helical" evidence="9">
    <location>
        <begin position="15"/>
        <end position="38"/>
    </location>
</feature>
<dbReference type="GO" id="GO:0005886">
    <property type="term" value="C:plasma membrane"/>
    <property type="evidence" value="ECO:0007669"/>
    <property type="project" value="UniProtKB-SubCell"/>
</dbReference>
<evidence type="ECO:0000256" key="6">
    <source>
        <dbReference type="ARBA" id="ARBA00022847"/>
    </source>
</evidence>
<feature type="transmembrane region" description="Helical" evidence="9">
    <location>
        <begin position="421"/>
        <end position="440"/>
    </location>
</feature>
<comment type="subcellular location">
    <subcellularLocation>
        <location evidence="9">Cell inner membrane</location>
        <topology evidence="9">Multi-pass membrane protein</topology>
    </subcellularLocation>
    <subcellularLocation>
        <location evidence="1">Cell membrane</location>
        <topology evidence="1">Multi-pass membrane protein</topology>
    </subcellularLocation>
</comment>
<protein>
    <submittedName>
        <fullName evidence="10">Alanine or glycine:cation symporter, AGCS family</fullName>
    </submittedName>
</protein>
<dbReference type="InterPro" id="IPR001463">
    <property type="entry name" value="Na/Ala_symport"/>
</dbReference>
<keyword evidence="11" id="KW-1185">Reference proteome</keyword>
<name>A0A1I1RK86_9GAMM</name>
<evidence type="ECO:0000256" key="4">
    <source>
        <dbReference type="ARBA" id="ARBA00022475"/>
    </source>
</evidence>
<dbReference type="RefSeq" id="WP_093428211.1">
    <property type="nucleotide sequence ID" value="NZ_FOMJ01000004.1"/>
</dbReference>
<dbReference type="PANTHER" id="PTHR30330:SF3">
    <property type="entry name" value="TRANSCRIPTIONAL REGULATOR, LRP FAMILY"/>
    <property type="match status" value="1"/>
</dbReference>
<keyword evidence="8 9" id="KW-0472">Membrane</keyword>
<gene>
    <name evidence="10" type="ORF">SAMN05660831_01489</name>
</gene>
<keyword evidence="6 9" id="KW-0769">Symport</keyword>
<dbReference type="Proteomes" id="UP000198611">
    <property type="component" value="Unassembled WGS sequence"/>
</dbReference>
<keyword evidence="5 9" id="KW-0812">Transmembrane</keyword>
<evidence type="ECO:0000313" key="11">
    <source>
        <dbReference type="Proteomes" id="UP000198611"/>
    </source>
</evidence>